<name>A0AC58IGQ5_DANRE</name>
<gene>
    <name evidence="2" type="primary">si:ch73-286h23.3</name>
</gene>
<sequence>MSEKRREGCWSEKKSVGSGSSVFSSVSLKSDQSKGEVPNFIEIPPSSEGLLYESIHSDCQTIFKDLESKIFKYVKNQLNKFKKILRQENMRDFIKDFSEDRCRIKEAALDLTLYFLREMKQDEAADTLEDELIFINQLKCGLQKKYQCVFEGIAQQGDSTLLKNIYTDLYITQGGSEQVNTEHEVRQIEVTSRRHEAQEIQVECRHLFEASAQDKQIRTVMTKGVAGIGKSVSVQKFVLDWAEGKENQEISFIFPLPFREMNLKEKEKLSLMELITQFYPETKGLNLTRRNRYKVLFILDGLDECRLPLNFAGNETCRDVSSPASLDVLLTNLIRGNLLPSALIWITSRPAAASKIPPDCIDRVTEIRGFNDAQKEEYFRKRLTDENQVNKIIDHVKQSKSLFIMCHIPVFCWISATVLQNILQEKRNNDVKNNQADDASKTLQESNTEDTPKTLTQMYTHFLRFQIQQSRRKYNGEYTPDVFWDKDAILSLGKLAFQQLLNNNLIFYDTDLEACGIDVYKASDYSGMCTQIFKEEKGMILGTMYCFVHLSIQEFIAALNAHLILDINKKTVFDQDSTEQENRNESMIDLLKTAVDKALESDNGHLDLFLRFLLGLSLQSNRQLLRGLFTQQDHKKVDQQQAHNDQSKEEIVQYIKQKFEVNLSPERSINLFYCLNELNDQTLVKEIQSHLSKGSLSSADLSPAQWSALVFVLLTSHEEMEEFELQEFKKSDECLIRLSAVIKTTKKALLNDCNLTHRSCSALASVLRSDTSLKELNMSNNNLQDSGVKLLCTGLKDRCDLELLRLSKCDLTEKSCSALALVLRSDSSSLKDLDLSNNNLQDSGVKLLSDGLKDSKLEKLSLSDCSISEEGYKALASALRSNPSHLIELDLRGNDPGQSGVKELTDLQQDPHCTLKTLRFLSPAADEFCQFVSGIEGKNLLLLKELNLSDQELGDTRVNQLSALLQDKHCKLNTLILRNRSITEEQCVILTSALKSNPSHLRELNLSENQIRNTGVNLLCDVLKDSHCKLETLRLSKCGLTGESCSALASVLRSDSSSLKDLDLSNNNLQDSGVKLLSDGLKDSKLEKLNLSDCSIGEESYKALASALRSNPSHPIELDLRGNDPGQSGVKKLTKLLQDPHCTLKTLRFLSPAADEFCRFVSRIVGKNPLLLKELNLRGRKLGYTRVNQLSALLQDKHCKLNTLMFLSPAADEGCQFVTGIVGKNLLLVIELNLSDRKLGDTRVNQLSALLQDKHCRLNTLMLIKCDLTEKSCSALASVLRSDSSSLKDLDLSNNNLQDSGVKLLSDGLKDSKLEKLSYSDCNISEEGYKALASALRSNPSHLIELDLRGNDPGQSGVKELTDLLQDPHCTLKKLRFLSPTAEEGCQFVTGIVGKNPLLLKELNLSNVEQVDTGLNQLSALLQDKHCQINTLMLSKCDLTEESCSALASVLRSDSSSLKDLDLSNNNLQDSGVKLLSDGLKDSKLEKLSLSDCNTSEEGYKALASALRSNPSHLIELDLRGNDPGQSGVKELTELLQDPHCTLKTLRFLSPTADEGCQFVTRIVGKNPLFLTKLNLRGRKLGDTRVNQLSALLQDKHCKLNTLMLSKCDLREESCSALASVLRSDSSSLKDLDLSNNNLQDSGVKLLSDGLKDSKLEKLSYSDCNISEEGYKALASALRSNPSHLIELDLRGNDPGQSGVKELTDLLQDPHCTLKTLRFLSPTAEEGCQFVTGIVGKNLLLLKELNLSDRVLGDTRVNQLSALLQDKHCQINTLMLSKCDLTEESCSALASVLRSDSCSLKDLDLSNNNLQDSGVKLLSDGLKDSKLEKLSLSDCNTSEEGYKALASALRSNPSHLIELDLRGNDPGQSGVKELTELLQDPHCTLKKLRFLSPTADEGCQFVTRIVRKNPLFLTKLNLRGRKLGDTRVNQLSALLQDKHCKLNTLMLSKCDLREESCSALASVLRSDSSSLKDLDLSNNNLQDSGVKLLSDGLKDSKLEKLSLSDCNTSEEGYKALASALRSNPSHLIELDLRGNDPGQSGVKELTELLQDPHCTLKTLRFLSPTAEEGCQFVTGIVGENPLLLKELNLSDRELGDTRVNQLSALLQDKHCTLNTLILCVCRFTEKQCKILTSALKSNPSHLRELDLSKNQLNNTVVNHLCDVLKDSRCKLETLRLRSCEMMDESYSAVTSALKSNPSHLRELNLSENKLGDSAVKNLSDLLMNQQCKLEKLNLCVCRFSEEQCVILISALKSNPSHLRDLNLNGNQIKNTGVNLLCDVLKDSRCKLETLSLCGCSIPEEQCVILTSALKSNPSHLRELDLSGNNLGDSAVKNLSDLLMKPQFNLEKLNLWYCRLTEEQCVILTSALKPNPSHLRELNLGGNNVGDSGVKNLSDLLIKPQFKLKKLNLWFCSITEEQCVILTSALKSNPSHLRDLNLSRNNLGDSGVKNLSELLMKPQFKLEKLNMCDCSITEEQCKILTSALKSNPSHLRELNLSGDHIKNTAVNLLCDVLKDSRCKLEKVSFWNCGITDVSSLTQCLMNTKALQFLKELDLRLNPIGASKQKLIDVMRDSNCKLSLE</sequence>
<organism evidence="1 2">
    <name type="scientific">Danio rerio</name>
    <name type="common">Zebrafish</name>
    <name type="synonym">Brachydanio rerio</name>
    <dbReference type="NCBI Taxonomy" id="7955"/>
    <lineage>
        <taxon>Eukaryota</taxon>
        <taxon>Metazoa</taxon>
        <taxon>Chordata</taxon>
        <taxon>Craniata</taxon>
        <taxon>Vertebrata</taxon>
        <taxon>Euteleostomi</taxon>
        <taxon>Actinopterygii</taxon>
        <taxon>Neopterygii</taxon>
        <taxon>Teleostei</taxon>
        <taxon>Ostariophysi</taxon>
        <taxon>Cypriniformes</taxon>
        <taxon>Danionidae</taxon>
        <taxon>Danioninae</taxon>
        <taxon>Danio</taxon>
    </lineage>
</organism>
<keyword evidence="1" id="KW-1185">Reference proteome</keyword>
<protein>
    <submittedName>
        <fullName evidence="2">Uncharacterized protein si:ch73-286h23.3 isoform X2</fullName>
    </submittedName>
</protein>
<evidence type="ECO:0000313" key="2">
    <source>
        <dbReference type="RefSeq" id="XP_073793401.1"/>
    </source>
</evidence>
<accession>A0AC58IGQ5</accession>
<dbReference type="Proteomes" id="UP000000437">
    <property type="component" value="Chromosome 22"/>
</dbReference>
<dbReference type="RefSeq" id="XP_073793401.1">
    <property type="nucleotide sequence ID" value="XM_073937300.1"/>
</dbReference>
<reference evidence="2" key="1">
    <citation type="submission" date="2025-08" db="UniProtKB">
        <authorList>
            <consortium name="RefSeq"/>
        </authorList>
    </citation>
    <scope>IDENTIFICATION</scope>
    <source>
        <strain evidence="2">Tuebingen</strain>
        <tissue evidence="2">Fibroblasts and whole tissue</tissue>
    </source>
</reference>
<evidence type="ECO:0000313" key="1">
    <source>
        <dbReference type="Proteomes" id="UP000000437"/>
    </source>
</evidence>
<proteinExistence type="predicted"/>